<dbReference type="OrthoDB" id="2418506at2"/>
<dbReference type="Proteomes" id="UP000005387">
    <property type="component" value="Unassembled WGS sequence"/>
</dbReference>
<evidence type="ECO:0000313" key="2">
    <source>
        <dbReference type="Proteomes" id="UP000005387"/>
    </source>
</evidence>
<dbReference type="STRING" id="717606.PaecuDRAFT_3103"/>
<dbReference type="AlphaFoldDB" id="E0IBR4"/>
<name>E0IBR4_9BACL</name>
<dbReference type="eggNOG" id="ENOG5033C23">
    <property type="taxonomic scope" value="Bacteria"/>
</dbReference>
<accession>E0IBR4</accession>
<keyword evidence="2" id="KW-1185">Reference proteome</keyword>
<sequence length="176" mass="20669">MSHYFYITPEEYAKAAELGISATMLDRRVRQQLWSKQKAMTTPPRVHKPRGHYSEWAETAKRNGICYKTFMVRIRNGYSAEKAATQPLQTIEDLKQNALRATEFIRVYPESALRLAEQNGIPYHTFHRRVKKSKWPIERAATEPLWTRQQMGRFGAQRLRDREGDWAAQIFGKRRG</sequence>
<evidence type="ECO:0000313" key="1">
    <source>
        <dbReference type="EMBL" id="EFM10144.1"/>
    </source>
</evidence>
<organism evidence="1 2">
    <name type="scientific">Paenibacillus curdlanolyticus YK9</name>
    <dbReference type="NCBI Taxonomy" id="717606"/>
    <lineage>
        <taxon>Bacteria</taxon>
        <taxon>Bacillati</taxon>
        <taxon>Bacillota</taxon>
        <taxon>Bacilli</taxon>
        <taxon>Bacillales</taxon>
        <taxon>Paenibacillaceae</taxon>
        <taxon>Paenibacillus</taxon>
    </lineage>
</organism>
<protein>
    <submittedName>
        <fullName evidence="1">Uncharacterized protein</fullName>
    </submittedName>
</protein>
<dbReference type="EMBL" id="AEDD01000008">
    <property type="protein sequence ID" value="EFM10144.1"/>
    <property type="molecule type" value="Genomic_DNA"/>
</dbReference>
<dbReference type="RefSeq" id="WP_006039091.1">
    <property type="nucleotide sequence ID" value="NZ_AEDD01000008.1"/>
</dbReference>
<reference evidence="1 2" key="1">
    <citation type="submission" date="2010-07" db="EMBL/GenBank/DDBJ databases">
        <title>The draft genome of Paenibacillus curdlanolyticus YK9.</title>
        <authorList>
            <consortium name="US DOE Joint Genome Institute (JGI-PGF)"/>
            <person name="Lucas S."/>
            <person name="Copeland A."/>
            <person name="Lapidus A."/>
            <person name="Cheng J.-F."/>
            <person name="Bruce D."/>
            <person name="Goodwin L."/>
            <person name="Pitluck S."/>
            <person name="Land M.L."/>
            <person name="Hauser L."/>
            <person name="Chang Y.-J."/>
            <person name="Jeffries C."/>
            <person name="Anderson I.J."/>
            <person name="Johnson E."/>
            <person name="Loganathan U."/>
            <person name="Mulhopadhyay B."/>
            <person name="Kyrpides N."/>
            <person name="Woyke T.J."/>
        </authorList>
    </citation>
    <scope>NUCLEOTIDE SEQUENCE [LARGE SCALE GENOMIC DNA]</scope>
    <source>
        <strain evidence="1 2">YK9</strain>
    </source>
</reference>
<gene>
    <name evidence="1" type="ORF">PaecuDRAFT_3103</name>
</gene>
<proteinExistence type="predicted"/>